<organism evidence="1 2">
    <name type="scientific">Nocardioides aromaticivorans</name>
    <dbReference type="NCBI Taxonomy" id="200618"/>
    <lineage>
        <taxon>Bacteria</taxon>
        <taxon>Bacillati</taxon>
        <taxon>Actinomycetota</taxon>
        <taxon>Actinomycetes</taxon>
        <taxon>Propionibacteriales</taxon>
        <taxon>Nocardioidaceae</taxon>
        <taxon>Nocardioides</taxon>
    </lineage>
</organism>
<accession>A0A7Z0CLJ9</accession>
<dbReference type="RefSeq" id="WP_257026870.1">
    <property type="nucleotide sequence ID" value="NZ_CP022295.1"/>
</dbReference>
<dbReference type="Proteomes" id="UP000562045">
    <property type="component" value="Unassembled WGS sequence"/>
</dbReference>
<sequence>MTWHTSTTTRDQLQLLITHIRHCGGTVASCQRCSEGLLVTWFTL</sequence>
<dbReference type="EMBL" id="JACBZM010000001">
    <property type="protein sequence ID" value="NYI45374.1"/>
    <property type="molecule type" value="Genomic_DNA"/>
</dbReference>
<evidence type="ECO:0000313" key="1">
    <source>
        <dbReference type="EMBL" id="NYI45374.1"/>
    </source>
</evidence>
<gene>
    <name evidence="1" type="ORF">BJ993_002454</name>
</gene>
<name>A0A7Z0CLJ9_9ACTN</name>
<reference evidence="1 2" key="1">
    <citation type="submission" date="2020-07" db="EMBL/GenBank/DDBJ databases">
        <title>Sequencing the genomes of 1000 actinobacteria strains.</title>
        <authorList>
            <person name="Klenk H.-P."/>
        </authorList>
    </citation>
    <scope>NUCLEOTIDE SEQUENCE [LARGE SCALE GENOMIC DNA]</scope>
    <source>
        <strain evidence="1 2">DSM 15131</strain>
    </source>
</reference>
<comment type="caution">
    <text evidence="1">The sequence shown here is derived from an EMBL/GenBank/DDBJ whole genome shotgun (WGS) entry which is preliminary data.</text>
</comment>
<evidence type="ECO:0000313" key="2">
    <source>
        <dbReference type="Proteomes" id="UP000562045"/>
    </source>
</evidence>
<protein>
    <submittedName>
        <fullName evidence="1">Uncharacterized protein</fullName>
    </submittedName>
</protein>
<dbReference type="AlphaFoldDB" id="A0A7Z0CLJ9"/>
<proteinExistence type="predicted"/>